<keyword evidence="8" id="KW-1185">Reference proteome</keyword>
<comment type="domain">
    <text evidence="4">A pair of annexin repeats may form one binding site for calcium and phospholipid.</text>
</comment>
<dbReference type="OrthoDB" id="37886at2759"/>
<dbReference type="Gramene" id="Pp3c1_9400V3.3">
    <property type="protein sequence ID" value="Pp3c1_9400V3.3"/>
    <property type="gene ID" value="Pp3c1_9400"/>
</dbReference>
<dbReference type="PaxDb" id="3218-PP1S38_63V6.1"/>
<dbReference type="HOGENOM" id="CLU_025300_0_1_1"/>
<dbReference type="SUPFAM" id="SSF47874">
    <property type="entry name" value="Annexin"/>
    <property type="match status" value="1"/>
</dbReference>
<dbReference type="KEGG" id="ppp:112280439"/>
<sequence>MGTTNVQQSYPNLHEDCKDLRNALRGISSNEKKVIEILGQRNQSQRDSLSEAYKLVFGEDLRKRLKSSISGKLEKCLTLWMMDPFDRDAVLLNEALREGGPKKDRVIIGMLCTRTSKQIYLIKQAYYTMFNQTLESHIDGSGFAILEPQTKSKWAFWKGSEAKSKEPPKRVLAITKLLLALARGSRPENTAVDRHFALSDAHHLNKVCTGKIGNEEMLIRIFTTRSSYQLSATMNYYQQHYGHDFEKVLSKQGSGEFLQALRAALQSLRQPSKFYAEELSDALSGIGTDEETLVLIITTRAEVDMQFIKLEFMNECKRSLEDVVRDETIGKLRQLLLTILGQGDMLFSPRPSNCSMAPSATSYYTSPYGSRQPSDGSASYFSGSVGSSAPNSFQS</sequence>
<dbReference type="InterPro" id="IPR001464">
    <property type="entry name" value="Annexin"/>
</dbReference>
<dbReference type="PANTHER" id="PTHR10502">
    <property type="entry name" value="ANNEXIN"/>
    <property type="match status" value="1"/>
</dbReference>
<dbReference type="PRINTS" id="PR00196">
    <property type="entry name" value="ANNEXIN"/>
</dbReference>
<dbReference type="AlphaFoldDB" id="A9RZN4"/>
<dbReference type="GO" id="GO:0005544">
    <property type="term" value="F:calcium-dependent phospholipid binding"/>
    <property type="evidence" value="ECO:0000318"/>
    <property type="project" value="GO_Central"/>
</dbReference>
<reference evidence="7" key="3">
    <citation type="submission" date="2020-12" db="UniProtKB">
        <authorList>
            <consortium name="EnsemblPlants"/>
        </authorList>
    </citation>
    <scope>IDENTIFICATION</scope>
</reference>
<evidence type="ECO:0000256" key="2">
    <source>
        <dbReference type="ARBA" id="ARBA00022737"/>
    </source>
</evidence>
<proteinExistence type="inferred from homology"/>
<evidence type="ECO:0000313" key="6">
    <source>
        <dbReference type="EMBL" id="PNR62009.1"/>
    </source>
</evidence>
<dbReference type="EnsemblPlants" id="Pp3c1_9400V3.1">
    <property type="protein sequence ID" value="Pp3c1_9400V3.1"/>
    <property type="gene ID" value="Pp3c1_9400"/>
</dbReference>
<dbReference type="STRING" id="3218.A9RZN4"/>
<dbReference type="PROSITE" id="PS51897">
    <property type="entry name" value="ANNEXIN_2"/>
    <property type="match status" value="3"/>
</dbReference>
<dbReference type="EnsemblPlants" id="Pp3c1_9400V3.3">
    <property type="protein sequence ID" value="Pp3c1_9400V3.3"/>
    <property type="gene ID" value="Pp3c1_9400"/>
</dbReference>
<protein>
    <recommendedName>
        <fullName evidence="4">Annexin</fullName>
    </recommendedName>
</protein>
<dbReference type="Proteomes" id="UP000006727">
    <property type="component" value="Chromosome 1"/>
</dbReference>
<evidence type="ECO:0000256" key="4">
    <source>
        <dbReference type="RuleBase" id="RU003540"/>
    </source>
</evidence>
<dbReference type="GO" id="GO:0006950">
    <property type="term" value="P:response to stress"/>
    <property type="evidence" value="ECO:0007669"/>
    <property type="project" value="UniProtKB-ARBA"/>
</dbReference>
<evidence type="ECO:0000256" key="3">
    <source>
        <dbReference type="ARBA" id="ARBA00023216"/>
    </source>
</evidence>
<dbReference type="OMA" id="LQGNRDP"/>
<dbReference type="InterPro" id="IPR018252">
    <property type="entry name" value="Annexin_repeat_CS"/>
</dbReference>
<gene>
    <name evidence="7" type="primary">LOC112280439</name>
    <name evidence="6" type="ORF">PHYPA_000433</name>
</gene>
<accession>A9RZN4</accession>
<feature type="region of interest" description="Disordered" evidence="5">
    <location>
        <begin position="364"/>
        <end position="395"/>
    </location>
</feature>
<keyword evidence="2 4" id="KW-0677">Repeat</keyword>
<dbReference type="RefSeq" id="XP_024371717.1">
    <property type="nucleotide sequence ID" value="XM_024515949.2"/>
</dbReference>
<dbReference type="Pfam" id="PF00191">
    <property type="entry name" value="Annexin"/>
    <property type="match status" value="4"/>
</dbReference>
<dbReference type="GO" id="GO:0001786">
    <property type="term" value="F:phosphatidylserine binding"/>
    <property type="evidence" value="ECO:0000318"/>
    <property type="project" value="GO_Central"/>
</dbReference>
<keyword evidence="3 4" id="KW-0041">Annexin</keyword>
<dbReference type="GO" id="GO:0005886">
    <property type="term" value="C:plasma membrane"/>
    <property type="evidence" value="ECO:0000318"/>
    <property type="project" value="GO_Central"/>
</dbReference>
<evidence type="ECO:0000313" key="7">
    <source>
        <dbReference type="EnsemblPlants" id="Pp3c1_9400V3.1"/>
    </source>
</evidence>
<evidence type="ECO:0000256" key="1">
    <source>
        <dbReference type="ARBA" id="ARBA00007831"/>
    </source>
</evidence>
<feature type="compositionally biased region" description="Low complexity" evidence="5">
    <location>
        <begin position="376"/>
        <end position="388"/>
    </location>
</feature>
<feature type="compositionally biased region" description="Polar residues" evidence="5">
    <location>
        <begin position="364"/>
        <end position="375"/>
    </location>
</feature>
<name>A9RZN4_PHYPA</name>
<dbReference type="Gene3D" id="1.10.220.10">
    <property type="entry name" value="Annexin"/>
    <property type="match status" value="4"/>
</dbReference>
<reference evidence="6 8" key="1">
    <citation type="journal article" date="2008" name="Science">
        <title>The Physcomitrella genome reveals evolutionary insights into the conquest of land by plants.</title>
        <authorList>
            <person name="Rensing S."/>
            <person name="Lang D."/>
            <person name="Zimmer A."/>
            <person name="Terry A."/>
            <person name="Salamov A."/>
            <person name="Shapiro H."/>
            <person name="Nishiyama T."/>
            <person name="Perroud P.-F."/>
            <person name="Lindquist E."/>
            <person name="Kamisugi Y."/>
            <person name="Tanahashi T."/>
            <person name="Sakakibara K."/>
            <person name="Fujita T."/>
            <person name="Oishi K."/>
            <person name="Shin-I T."/>
            <person name="Kuroki Y."/>
            <person name="Toyoda A."/>
            <person name="Suzuki Y."/>
            <person name="Hashimoto A."/>
            <person name="Yamaguchi K."/>
            <person name="Sugano A."/>
            <person name="Kohara Y."/>
            <person name="Fujiyama A."/>
            <person name="Anterola A."/>
            <person name="Aoki S."/>
            <person name="Ashton N."/>
            <person name="Barbazuk W.B."/>
            <person name="Barker E."/>
            <person name="Bennetzen J."/>
            <person name="Bezanilla M."/>
            <person name="Blankenship R."/>
            <person name="Cho S.H."/>
            <person name="Dutcher S."/>
            <person name="Estelle M."/>
            <person name="Fawcett J.A."/>
            <person name="Gundlach H."/>
            <person name="Hanada K."/>
            <person name="Heyl A."/>
            <person name="Hicks K.A."/>
            <person name="Hugh J."/>
            <person name="Lohr M."/>
            <person name="Mayer K."/>
            <person name="Melkozernov A."/>
            <person name="Murata T."/>
            <person name="Nelson D."/>
            <person name="Pils B."/>
            <person name="Prigge M."/>
            <person name="Reiss B."/>
            <person name="Renner T."/>
            <person name="Rombauts S."/>
            <person name="Rushton P."/>
            <person name="Sanderfoot A."/>
            <person name="Schween G."/>
            <person name="Shiu S.-H."/>
            <person name="Stueber K."/>
            <person name="Theodoulou F.L."/>
            <person name="Tu H."/>
            <person name="Van de Peer Y."/>
            <person name="Verrier P.J."/>
            <person name="Waters E."/>
            <person name="Wood A."/>
            <person name="Yang L."/>
            <person name="Cove D."/>
            <person name="Cuming A."/>
            <person name="Hasebe M."/>
            <person name="Lucas S."/>
            <person name="Mishler D.B."/>
            <person name="Reski R."/>
            <person name="Grigoriev I."/>
            <person name="Quatrano R.S."/>
            <person name="Boore J.L."/>
        </authorList>
    </citation>
    <scope>NUCLEOTIDE SEQUENCE [LARGE SCALE GENOMIC DNA]</scope>
    <source>
        <strain evidence="7 8">cv. Gransden 2004</strain>
    </source>
</reference>
<dbReference type="InterPro" id="IPR018502">
    <property type="entry name" value="Annexin_repeat"/>
</dbReference>
<organism evidence="6">
    <name type="scientific">Physcomitrium patens</name>
    <name type="common">Spreading-leaved earth moss</name>
    <name type="synonym">Physcomitrella patens</name>
    <dbReference type="NCBI Taxonomy" id="3218"/>
    <lineage>
        <taxon>Eukaryota</taxon>
        <taxon>Viridiplantae</taxon>
        <taxon>Streptophyta</taxon>
        <taxon>Embryophyta</taxon>
        <taxon>Bryophyta</taxon>
        <taxon>Bryophytina</taxon>
        <taxon>Bryopsida</taxon>
        <taxon>Funariidae</taxon>
        <taxon>Funariales</taxon>
        <taxon>Funariaceae</taxon>
        <taxon>Physcomitrium</taxon>
    </lineage>
</organism>
<dbReference type="PROSITE" id="PS00223">
    <property type="entry name" value="ANNEXIN_1"/>
    <property type="match status" value="1"/>
</dbReference>
<evidence type="ECO:0000313" key="8">
    <source>
        <dbReference type="Proteomes" id="UP000006727"/>
    </source>
</evidence>
<reference evidence="6 8" key="2">
    <citation type="journal article" date="2018" name="Plant J.">
        <title>The Physcomitrella patens chromosome-scale assembly reveals moss genome structure and evolution.</title>
        <authorList>
            <person name="Lang D."/>
            <person name="Ullrich K.K."/>
            <person name="Murat F."/>
            <person name="Fuchs J."/>
            <person name="Jenkins J."/>
            <person name="Haas F.B."/>
            <person name="Piednoel M."/>
            <person name="Gundlach H."/>
            <person name="Van Bel M."/>
            <person name="Meyberg R."/>
            <person name="Vives C."/>
            <person name="Morata J."/>
            <person name="Symeonidi A."/>
            <person name="Hiss M."/>
            <person name="Muchero W."/>
            <person name="Kamisugi Y."/>
            <person name="Saleh O."/>
            <person name="Blanc G."/>
            <person name="Decker E.L."/>
            <person name="van Gessel N."/>
            <person name="Grimwood J."/>
            <person name="Hayes R.D."/>
            <person name="Graham S.W."/>
            <person name="Gunter L.E."/>
            <person name="McDaniel S.F."/>
            <person name="Hoernstein S.N.W."/>
            <person name="Larsson A."/>
            <person name="Li F.W."/>
            <person name="Perroud P.F."/>
            <person name="Phillips J."/>
            <person name="Ranjan P."/>
            <person name="Rokshar D.S."/>
            <person name="Rothfels C.J."/>
            <person name="Schneider L."/>
            <person name="Shu S."/>
            <person name="Stevenson D.W."/>
            <person name="Thummler F."/>
            <person name="Tillich M."/>
            <person name="Villarreal Aguilar J.C."/>
            <person name="Widiez T."/>
            <person name="Wong G.K."/>
            <person name="Wymore A."/>
            <person name="Zhang Y."/>
            <person name="Zimmer A.D."/>
            <person name="Quatrano R.S."/>
            <person name="Mayer K.F.X."/>
            <person name="Goodstein D."/>
            <person name="Casacuberta J.M."/>
            <person name="Vandepoele K."/>
            <person name="Reski R."/>
            <person name="Cuming A.C."/>
            <person name="Tuskan G.A."/>
            <person name="Maumus F."/>
            <person name="Salse J."/>
            <person name="Schmutz J."/>
            <person name="Rensing S.A."/>
        </authorList>
    </citation>
    <scope>NUCLEOTIDE SEQUENCE [LARGE SCALE GENOMIC DNA]</scope>
    <source>
        <strain evidence="7 8">cv. Gransden 2004</strain>
    </source>
</reference>
<dbReference type="GO" id="GO:0005509">
    <property type="term" value="F:calcium ion binding"/>
    <property type="evidence" value="ECO:0007669"/>
    <property type="project" value="InterPro"/>
</dbReference>
<dbReference type="GO" id="GO:0005737">
    <property type="term" value="C:cytoplasm"/>
    <property type="evidence" value="ECO:0000318"/>
    <property type="project" value="GO_Central"/>
</dbReference>
<keyword evidence="4" id="KW-0111">Calcium/phospholipid-binding</keyword>
<comment type="similarity">
    <text evidence="1 4">Belongs to the annexin family.</text>
</comment>
<evidence type="ECO:0000256" key="5">
    <source>
        <dbReference type="SAM" id="MobiDB-lite"/>
    </source>
</evidence>
<dbReference type="InterPro" id="IPR037104">
    <property type="entry name" value="Annexin_sf"/>
</dbReference>
<dbReference type="PANTHER" id="PTHR10502:SF102">
    <property type="entry name" value="ANNEXIN B11"/>
    <property type="match status" value="1"/>
</dbReference>
<dbReference type="eggNOG" id="KOG0819">
    <property type="taxonomic scope" value="Eukaryota"/>
</dbReference>
<keyword evidence="4" id="KW-0106">Calcium</keyword>
<dbReference type="Gramene" id="Pp3c1_9400V3.1">
    <property type="protein sequence ID" value="Pp3c1_9400V3.1"/>
    <property type="gene ID" value="Pp3c1_9400"/>
</dbReference>
<dbReference type="EMBL" id="ABEU02000001">
    <property type="protein sequence ID" value="PNR62009.1"/>
    <property type="molecule type" value="Genomic_DNA"/>
</dbReference>
<dbReference type="GeneID" id="112280439"/>
<dbReference type="SMART" id="SM00335">
    <property type="entry name" value="ANX"/>
    <property type="match status" value="4"/>
</dbReference>